<keyword evidence="3" id="KW-1185">Reference proteome</keyword>
<sequence length="365" mass="41416">MDGNLRMKRAKYYSSPPQRLYKRPPTSPHGAFSYTPPPNYMMDDEDQVPNYRPSRHSRRPGNEGLGDEDIHNLMKYLSKKDLDKIVEYAVEKDKYMVTRGEKPIYSKPENNYDHTQDFERNQKFSFRGPYANPDNGYKQTNIDYPYHRGNQIAESNPTGPLDGSLQDAPGKLYFDAPLESEETIKSQQFAVLDAYIQQEINGMGGEKGLSIFTDGKDMREEQLPAPLNLRHEDYDISFTNNVPTVVKADGSSYKVESFGELPLMNYNSKLHSVSSYNVPHYTVTTPNMNQPAAQQSKSLSSPPPPADGNPLLEVAPPVTNYRDQSDAHLKATKIWTHKSKGTAYYLHPDGSLSLERPLRPRPKYG</sequence>
<name>A0ABN8I9H3_9NEOP</name>
<evidence type="ECO:0000313" key="2">
    <source>
        <dbReference type="EMBL" id="CAH2046775.1"/>
    </source>
</evidence>
<dbReference type="EMBL" id="OW152829">
    <property type="protein sequence ID" value="CAH2046775.1"/>
    <property type="molecule type" value="Genomic_DNA"/>
</dbReference>
<reference evidence="2" key="1">
    <citation type="submission" date="2022-03" db="EMBL/GenBank/DDBJ databases">
        <authorList>
            <person name="Martin H S."/>
        </authorList>
    </citation>
    <scope>NUCLEOTIDE SEQUENCE</scope>
</reference>
<feature type="compositionally biased region" description="Low complexity" evidence="1">
    <location>
        <begin position="290"/>
        <end position="300"/>
    </location>
</feature>
<gene>
    <name evidence="2" type="ORF">IPOD504_LOCUS5478</name>
</gene>
<feature type="non-terminal residue" evidence="2">
    <location>
        <position position="1"/>
    </location>
</feature>
<proteinExistence type="predicted"/>
<feature type="region of interest" description="Disordered" evidence="1">
    <location>
        <begin position="1"/>
        <end position="68"/>
    </location>
</feature>
<protein>
    <submittedName>
        <fullName evidence="2">Uncharacterized protein</fullName>
    </submittedName>
</protein>
<evidence type="ECO:0000313" key="3">
    <source>
        <dbReference type="Proteomes" id="UP000837857"/>
    </source>
</evidence>
<accession>A0ABN8I9H3</accession>
<feature type="compositionally biased region" description="Basic residues" evidence="1">
    <location>
        <begin position="1"/>
        <end position="11"/>
    </location>
</feature>
<feature type="region of interest" description="Disordered" evidence="1">
    <location>
        <begin position="284"/>
        <end position="315"/>
    </location>
</feature>
<evidence type="ECO:0000256" key="1">
    <source>
        <dbReference type="SAM" id="MobiDB-lite"/>
    </source>
</evidence>
<organism evidence="2 3">
    <name type="scientific">Iphiclides podalirius</name>
    <name type="common">scarce swallowtail</name>
    <dbReference type="NCBI Taxonomy" id="110791"/>
    <lineage>
        <taxon>Eukaryota</taxon>
        <taxon>Metazoa</taxon>
        <taxon>Ecdysozoa</taxon>
        <taxon>Arthropoda</taxon>
        <taxon>Hexapoda</taxon>
        <taxon>Insecta</taxon>
        <taxon>Pterygota</taxon>
        <taxon>Neoptera</taxon>
        <taxon>Endopterygota</taxon>
        <taxon>Lepidoptera</taxon>
        <taxon>Glossata</taxon>
        <taxon>Ditrysia</taxon>
        <taxon>Papilionoidea</taxon>
        <taxon>Papilionidae</taxon>
        <taxon>Papilioninae</taxon>
        <taxon>Iphiclides</taxon>
    </lineage>
</organism>
<dbReference type="Proteomes" id="UP000837857">
    <property type="component" value="Chromosome 17"/>
</dbReference>